<dbReference type="Gene3D" id="3.40.50.1820">
    <property type="entry name" value="alpha/beta hydrolase"/>
    <property type="match status" value="1"/>
</dbReference>
<keyword evidence="5" id="KW-1185">Reference proteome</keyword>
<dbReference type="Proteomes" id="UP001309876">
    <property type="component" value="Unassembled WGS sequence"/>
</dbReference>
<dbReference type="InterPro" id="IPR029058">
    <property type="entry name" value="AB_hydrolase_fold"/>
</dbReference>
<dbReference type="PRINTS" id="PR00412">
    <property type="entry name" value="EPOXHYDRLASE"/>
</dbReference>
<name>A0AAN7Y7U2_9EURO</name>
<protein>
    <recommendedName>
        <fullName evidence="3">AB hydrolase-1 domain-containing protein</fullName>
    </recommendedName>
</protein>
<comment type="caution">
    <text evidence="4">The sequence shown here is derived from an EMBL/GenBank/DDBJ whole genome shotgun (WGS) entry which is preliminary data.</text>
</comment>
<dbReference type="InterPro" id="IPR000073">
    <property type="entry name" value="AB_hydrolase_1"/>
</dbReference>
<dbReference type="GO" id="GO:0016787">
    <property type="term" value="F:hydrolase activity"/>
    <property type="evidence" value="ECO:0007669"/>
    <property type="project" value="UniProtKB-KW"/>
</dbReference>
<evidence type="ECO:0000256" key="2">
    <source>
        <dbReference type="ARBA" id="ARBA00038334"/>
    </source>
</evidence>
<accession>A0AAN7Y7U2</accession>
<dbReference type="Pfam" id="PF00561">
    <property type="entry name" value="Abhydrolase_1"/>
    <property type="match status" value="1"/>
</dbReference>
<evidence type="ECO:0000313" key="4">
    <source>
        <dbReference type="EMBL" id="KAK5087910.1"/>
    </source>
</evidence>
<dbReference type="PANTHER" id="PTHR43329">
    <property type="entry name" value="EPOXIDE HYDROLASE"/>
    <property type="match status" value="1"/>
</dbReference>
<sequence>MDSMDNFFHKSLITKPNNLTYSYYLSPNFTSQITSSPSLPILLFLHGFPDDAHMWAGAMPHFQNLPYPMILPDLLGFSGSSKPTNPHLYNYRQQANSLAQILDAEGISSSQQRIIPIGHDWGSLTAQRFYLHHRQRCIGLCILSLAYQVPTDKPFSLWTANHETTKKFGYPQWSYWEFFVAPDAPDLMRENLERFWEVNNGNYPSPLPEENGRDIWMREMFCTKNAMREYVTGTGKWAGEKSVPLKPYPEGDRQKARFIARMSRDGFEGPVCYYHNLAINANLEDDAAFCRPGPGGEDLRKIDAPMLYVGQTGDWVCKTDLMAEAKEMGLVSDLEEKVVEAGHWCLYECPEKIAGAIGEWLVKRFPVQ</sequence>
<comment type="similarity">
    <text evidence="2">Belongs to the AB hydrolase superfamily. Epoxide hydrolase family.</text>
</comment>
<reference evidence="4 5" key="1">
    <citation type="submission" date="2023-08" db="EMBL/GenBank/DDBJ databases">
        <title>Black Yeasts Isolated from many extreme environments.</title>
        <authorList>
            <person name="Coleine C."/>
            <person name="Stajich J.E."/>
            <person name="Selbmann L."/>
        </authorList>
    </citation>
    <scope>NUCLEOTIDE SEQUENCE [LARGE SCALE GENOMIC DNA]</scope>
    <source>
        <strain evidence="4 5">CCFEE 5910</strain>
    </source>
</reference>
<evidence type="ECO:0000259" key="3">
    <source>
        <dbReference type="Pfam" id="PF00561"/>
    </source>
</evidence>
<evidence type="ECO:0000256" key="1">
    <source>
        <dbReference type="ARBA" id="ARBA00022801"/>
    </source>
</evidence>
<dbReference type="AlphaFoldDB" id="A0AAN7Y7U2"/>
<dbReference type="InterPro" id="IPR000639">
    <property type="entry name" value="Epox_hydrolase-like"/>
</dbReference>
<organism evidence="4 5">
    <name type="scientific">Lithohypha guttulata</name>
    <dbReference type="NCBI Taxonomy" id="1690604"/>
    <lineage>
        <taxon>Eukaryota</taxon>
        <taxon>Fungi</taxon>
        <taxon>Dikarya</taxon>
        <taxon>Ascomycota</taxon>
        <taxon>Pezizomycotina</taxon>
        <taxon>Eurotiomycetes</taxon>
        <taxon>Chaetothyriomycetidae</taxon>
        <taxon>Chaetothyriales</taxon>
        <taxon>Trichomeriaceae</taxon>
        <taxon>Lithohypha</taxon>
    </lineage>
</organism>
<gene>
    <name evidence="4" type="ORF">LTR05_002126</name>
</gene>
<dbReference type="EMBL" id="JAVRRJ010000002">
    <property type="protein sequence ID" value="KAK5087910.1"/>
    <property type="molecule type" value="Genomic_DNA"/>
</dbReference>
<evidence type="ECO:0000313" key="5">
    <source>
        <dbReference type="Proteomes" id="UP001309876"/>
    </source>
</evidence>
<feature type="domain" description="AB hydrolase-1" evidence="3">
    <location>
        <begin position="40"/>
        <end position="151"/>
    </location>
</feature>
<dbReference type="SUPFAM" id="SSF53474">
    <property type="entry name" value="alpha/beta-Hydrolases"/>
    <property type="match status" value="1"/>
</dbReference>
<proteinExistence type="inferred from homology"/>
<keyword evidence="1" id="KW-0378">Hydrolase</keyword>